<gene>
    <name evidence="2" type="ORF">OEA41_002442</name>
</gene>
<reference evidence="2" key="1">
    <citation type="submission" date="2022-11" db="EMBL/GenBank/DDBJ databases">
        <title>Chromosomal genome sequence assembly and mating type (MAT) locus characterization of the leprose asexual lichenized fungus Lepraria neglecta (Nyl.) Erichsen.</title>
        <authorList>
            <person name="Allen J.L."/>
            <person name="Pfeffer B."/>
        </authorList>
    </citation>
    <scope>NUCLEOTIDE SEQUENCE</scope>
    <source>
        <strain evidence="2">Allen 5258</strain>
    </source>
</reference>
<dbReference type="Proteomes" id="UP001276659">
    <property type="component" value="Unassembled WGS sequence"/>
</dbReference>
<dbReference type="SUPFAM" id="SSF69065">
    <property type="entry name" value="RNase III domain-like"/>
    <property type="match status" value="1"/>
</dbReference>
<evidence type="ECO:0000313" key="2">
    <source>
        <dbReference type="EMBL" id="KAK3175196.1"/>
    </source>
</evidence>
<sequence length="270" mass="29805">MARLKYLGDVLPDYLVTTTIFSHEDSSQITLRPHRMRTLRATAVNASFLAFCSLSRTVPTPVAEIAPLYPDEAPSLIPCARSTSIPKVLRYAPIPALTSALGATRTRLAALEPIINATLGRRLVYPWRAFAAFAPEKVFSDMIEAVLGAVYIDTGGDLTACDALLRGFGIIDWVETALKKEVQIQHPKEEVGVLARNEQVRYRVWIEHDDCIAGSSGVLVNEGEEKLDLGNGRYRCKLLVGEREICSVRGWNKIDVETAAADDIRILKVK</sequence>
<dbReference type="GO" id="GO:0006396">
    <property type="term" value="P:RNA processing"/>
    <property type="evidence" value="ECO:0007669"/>
    <property type="project" value="InterPro"/>
</dbReference>
<proteinExistence type="predicted"/>
<name>A0AAD9ZCK3_9LECA</name>
<dbReference type="InterPro" id="IPR036389">
    <property type="entry name" value="RNase_III_sf"/>
</dbReference>
<dbReference type="Gene3D" id="1.10.1520.10">
    <property type="entry name" value="Ribonuclease III domain"/>
    <property type="match status" value="1"/>
</dbReference>
<dbReference type="Pfam" id="PF00636">
    <property type="entry name" value="Ribonuclease_3"/>
    <property type="match status" value="1"/>
</dbReference>
<evidence type="ECO:0000313" key="3">
    <source>
        <dbReference type="Proteomes" id="UP001276659"/>
    </source>
</evidence>
<dbReference type="EMBL" id="JASNWA010000006">
    <property type="protein sequence ID" value="KAK3175196.1"/>
    <property type="molecule type" value="Genomic_DNA"/>
</dbReference>
<accession>A0AAD9ZCK3</accession>
<dbReference type="GO" id="GO:0004525">
    <property type="term" value="F:ribonuclease III activity"/>
    <property type="evidence" value="ECO:0007669"/>
    <property type="project" value="InterPro"/>
</dbReference>
<organism evidence="2 3">
    <name type="scientific">Lepraria neglecta</name>
    <dbReference type="NCBI Taxonomy" id="209136"/>
    <lineage>
        <taxon>Eukaryota</taxon>
        <taxon>Fungi</taxon>
        <taxon>Dikarya</taxon>
        <taxon>Ascomycota</taxon>
        <taxon>Pezizomycotina</taxon>
        <taxon>Lecanoromycetes</taxon>
        <taxon>OSLEUM clade</taxon>
        <taxon>Lecanoromycetidae</taxon>
        <taxon>Lecanorales</taxon>
        <taxon>Lecanorineae</taxon>
        <taxon>Stereocaulaceae</taxon>
        <taxon>Lepraria</taxon>
    </lineage>
</organism>
<comment type="caution">
    <text evidence="2">The sequence shown here is derived from an EMBL/GenBank/DDBJ whole genome shotgun (WGS) entry which is preliminary data.</text>
</comment>
<dbReference type="InterPro" id="IPR000999">
    <property type="entry name" value="RNase_III_dom"/>
</dbReference>
<evidence type="ECO:0000259" key="1">
    <source>
        <dbReference type="PROSITE" id="PS50142"/>
    </source>
</evidence>
<feature type="domain" description="RNase III" evidence="1">
    <location>
        <begin position="1"/>
        <end position="155"/>
    </location>
</feature>
<dbReference type="PROSITE" id="PS50142">
    <property type="entry name" value="RNASE_3_2"/>
    <property type="match status" value="1"/>
</dbReference>
<protein>
    <recommendedName>
        <fullName evidence="1">RNase III domain-containing protein</fullName>
    </recommendedName>
</protein>
<keyword evidence="3" id="KW-1185">Reference proteome</keyword>
<dbReference type="AlphaFoldDB" id="A0AAD9ZCK3"/>